<dbReference type="InterPro" id="IPR018298">
    <property type="entry name" value="Adrenodoxin_Fe-S_BS"/>
</dbReference>
<dbReference type="PROSITE" id="PS00814">
    <property type="entry name" value="ADX"/>
    <property type="match status" value="1"/>
</dbReference>
<evidence type="ECO:0000256" key="3">
    <source>
        <dbReference type="ARBA" id="ARBA00022723"/>
    </source>
</evidence>
<comment type="cofactor">
    <cofactor evidence="6">
        <name>[2Fe-2S] cluster</name>
        <dbReference type="ChEBI" id="CHEBI:190135"/>
    </cofactor>
</comment>
<sequence length="107" mass="11436">MVEITVIQPSGTASQLDVPEGWSLMQAAVKNGIDGIVAECGGSCVCATCHVYVEQERLTELPPPGEDELELLDEVKAERRPNSRLSCQIKASPAIEGLVVTVPECQT</sequence>
<dbReference type="Proteomes" id="UP000480266">
    <property type="component" value="Unassembled WGS sequence"/>
</dbReference>
<dbReference type="GO" id="GO:0140647">
    <property type="term" value="P:P450-containing electron transport chain"/>
    <property type="evidence" value="ECO:0007669"/>
    <property type="project" value="InterPro"/>
</dbReference>
<keyword evidence="9" id="KW-1185">Reference proteome</keyword>
<dbReference type="GO" id="GO:0005829">
    <property type="term" value="C:cytosol"/>
    <property type="evidence" value="ECO:0007669"/>
    <property type="project" value="TreeGrafter"/>
</dbReference>
<dbReference type="PROSITE" id="PS51085">
    <property type="entry name" value="2FE2S_FER_2"/>
    <property type="match status" value="1"/>
</dbReference>
<evidence type="ECO:0000256" key="6">
    <source>
        <dbReference type="ARBA" id="ARBA00034078"/>
    </source>
</evidence>
<evidence type="ECO:0000256" key="5">
    <source>
        <dbReference type="ARBA" id="ARBA00023014"/>
    </source>
</evidence>
<feature type="domain" description="2Fe-2S ferredoxin-type" evidence="7">
    <location>
        <begin position="2"/>
        <end position="106"/>
    </location>
</feature>
<name>A0A7C9VSF5_9BRAD</name>
<dbReference type="PANTHER" id="PTHR23426">
    <property type="entry name" value="FERREDOXIN/ADRENODOXIN"/>
    <property type="match status" value="1"/>
</dbReference>
<dbReference type="GO" id="GO:0046872">
    <property type="term" value="F:metal ion binding"/>
    <property type="evidence" value="ECO:0007669"/>
    <property type="project" value="UniProtKB-KW"/>
</dbReference>
<protein>
    <submittedName>
        <fullName evidence="8">2Fe-2S iron-sulfur cluster binding domain-containing protein</fullName>
    </submittedName>
</protein>
<dbReference type="InterPro" id="IPR012675">
    <property type="entry name" value="Beta-grasp_dom_sf"/>
</dbReference>
<keyword evidence="3" id="KW-0479">Metal-binding</keyword>
<reference evidence="8" key="1">
    <citation type="submission" date="2020-02" db="EMBL/GenBank/DDBJ databases">
        <title>Draft genome sequence of Candidatus Afipia apatlaquensis IBT-C3, a potential strain for decolorization of textile dyes.</title>
        <authorList>
            <person name="Sanchez-Reyes A."/>
            <person name="Breton-Deval L."/>
            <person name="Mangelson H."/>
            <person name="Sanchez-Flores A."/>
        </authorList>
    </citation>
    <scope>NUCLEOTIDE SEQUENCE [LARGE SCALE GENOMIC DNA]</scope>
    <source>
        <strain evidence="8">IBT-C3</strain>
    </source>
</reference>
<dbReference type="EMBL" id="JAAMRR010001438">
    <property type="protein sequence ID" value="NGX98954.1"/>
    <property type="molecule type" value="Genomic_DNA"/>
</dbReference>
<dbReference type="InterPro" id="IPR001055">
    <property type="entry name" value="Adrenodoxin-like"/>
</dbReference>
<dbReference type="Pfam" id="PF00111">
    <property type="entry name" value="Fer2"/>
    <property type="match status" value="1"/>
</dbReference>
<accession>A0A7C9VSF5</accession>
<dbReference type="Gene3D" id="3.10.20.30">
    <property type="match status" value="1"/>
</dbReference>
<dbReference type="SUPFAM" id="SSF54292">
    <property type="entry name" value="2Fe-2S ferredoxin-like"/>
    <property type="match status" value="1"/>
</dbReference>
<comment type="caution">
    <text evidence="8">The sequence shown here is derived from an EMBL/GenBank/DDBJ whole genome shotgun (WGS) entry which is preliminary data.</text>
</comment>
<dbReference type="AlphaFoldDB" id="A0A7C9VSF5"/>
<dbReference type="InterPro" id="IPR001041">
    <property type="entry name" value="2Fe-2S_ferredoxin-type"/>
</dbReference>
<organism evidence="8 9">
    <name type="scientific">Candidatus Afipia apatlaquensis</name>
    <dbReference type="NCBI Taxonomy" id="2712852"/>
    <lineage>
        <taxon>Bacteria</taxon>
        <taxon>Pseudomonadati</taxon>
        <taxon>Pseudomonadota</taxon>
        <taxon>Alphaproteobacteria</taxon>
        <taxon>Hyphomicrobiales</taxon>
        <taxon>Nitrobacteraceae</taxon>
        <taxon>Afipia</taxon>
    </lineage>
</organism>
<keyword evidence="4" id="KW-0408">Iron</keyword>
<evidence type="ECO:0000313" key="9">
    <source>
        <dbReference type="Proteomes" id="UP000480266"/>
    </source>
</evidence>
<evidence type="ECO:0000256" key="4">
    <source>
        <dbReference type="ARBA" id="ARBA00023004"/>
    </source>
</evidence>
<evidence type="ECO:0000259" key="7">
    <source>
        <dbReference type="PROSITE" id="PS51085"/>
    </source>
</evidence>
<proteinExistence type="inferred from homology"/>
<dbReference type="InterPro" id="IPR036010">
    <property type="entry name" value="2Fe-2S_ferredoxin-like_sf"/>
</dbReference>
<dbReference type="GO" id="GO:0051537">
    <property type="term" value="F:2 iron, 2 sulfur cluster binding"/>
    <property type="evidence" value="ECO:0007669"/>
    <property type="project" value="UniProtKB-KW"/>
</dbReference>
<evidence type="ECO:0000256" key="1">
    <source>
        <dbReference type="ARBA" id="ARBA00010914"/>
    </source>
</evidence>
<gene>
    <name evidence="8" type="ORF">G4V63_28250</name>
</gene>
<keyword evidence="2" id="KW-0001">2Fe-2S</keyword>
<keyword evidence="5" id="KW-0411">Iron-sulfur</keyword>
<comment type="similarity">
    <text evidence="1">Belongs to the adrenodoxin/putidaredoxin family.</text>
</comment>
<dbReference type="CDD" id="cd00207">
    <property type="entry name" value="fer2"/>
    <property type="match status" value="1"/>
</dbReference>
<evidence type="ECO:0000313" key="8">
    <source>
        <dbReference type="EMBL" id="NGX98954.1"/>
    </source>
</evidence>
<evidence type="ECO:0000256" key="2">
    <source>
        <dbReference type="ARBA" id="ARBA00022714"/>
    </source>
</evidence>
<dbReference type="PANTHER" id="PTHR23426:SF65">
    <property type="entry name" value="FERREDOXIN-2, MITOCHONDRIAL"/>
    <property type="match status" value="1"/>
</dbReference>
<dbReference type="GO" id="GO:0009055">
    <property type="term" value="F:electron transfer activity"/>
    <property type="evidence" value="ECO:0007669"/>
    <property type="project" value="TreeGrafter"/>
</dbReference>
<dbReference type="PRINTS" id="PR00355">
    <property type="entry name" value="ADRENODOXIN"/>
</dbReference>